<name>A0A4R6DHJ4_9RHOO</name>
<dbReference type="EMBL" id="SNVV01000039">
    <property type="protein sequence ID" value="TDN43538.1"/>
    <property type="molecule type" value="Genomic_DNA"/>
</dbReference>
<evidence type="ECO:0000313" key="2">
    <source>
        <dbReference type="EMBL" id="TDN43538.1"/>
    </source>
</evidence>
<feature type="transmembrane region" description="Helical" evidence="1">
    <location>
        <begin position="28"/>
        <end position="43"/>
    </location>
</feature>
<proteinExistence type="predicted"/>
<reference evidence="2 3" key="1">
    <citation type="submission" date="2019-03" db="EMBL/GenBank/DDBJ databases">
        <title>Genomic Encyclopedia of Type Strains, Phase IV (KMG-IV): sequencing the most valuable type-strain genomes for metagenomic binning, comparative biology and taxonomic classification.</title>
        <authorList>
            <person name="Goeker M."/>
        </authorList>
    </citation>
    <scope>NUCLEOTIDE SEQUENCE [LARGE SCALE GENOMIC DNA]</scope>
    <source>
        <strain evidence="2 3">DSM 12121</strain>
    </source>
</reference>
<accession>A0A4R6DHJ4</accession>
<keyword evidence="3" id="KW-1185">Reference proteome</keyword>
<evidence type="ECO:0000313" key="3">
    <source>
        <dbReference type="Proteomes" id="UP000295129"/>
    </source>
</evidence>
<keyword evidence="1" id="KW-1133">Transmembrane helix</keyword>
<keyword evidence="1" id="KW-0472">Membrane</keyword>
<gene>
    <name evidence="2" type="ORF">C7389_13923</name>
</gene>
<protein>
    <submittedName>
        <fullName evidence="2">Uncharacterized protein</fullName>
    </submittedName>
</protein>
<sequence length="44" mass="4948">MNPRYFLFGFLALLAIAPQFLPPFYVTLLNYIGLYALVALGLVL</sequence>
<feature type="non-terminal residue" evidence="2">
    <location>
        <position position="44"/>
    </location>
</feature>
<dbReference type="AlphaFoldDB" id="A0A4R6DHJ4"/>
<dbReference type="Proteomes" id="UP000295129">
    <property type="component" value="Unassembled WGS sequence"/>
</dbReference>
<keyword evidence="1" id="KW-0812">Transmembrane</keyword>
<organism evidence="2 3">
    <name type="scientific">Azoarcus indigens</name>
    <dbReference type="NCBI Taxonomy" id="29545"/>
    <lineage>
        <taxon>Bacteria</taxon>
        <taxon>Pseudomonadati</taxon>
        <taxon>Pseudomonadota</taxon>
        <taxon>Betaproteobacteria</taxon>
        <taxon>Rhodocyclales</taxon>
        <taxon>Zoogloeaceae</taxon>
        <taxon>Azoarcus</taxon>
    </lineage>
</organism>
<evidence type="ECO:0000256" key="1">
    <source>
        <dbReference type="SAM" id="Phobius"/>
    </source>
</evidence>
<comment type="caution">
    <text evidence="2">The sequence shown here is derived from an EMBL/GenBank/DDBJ whole genome shotgun (WGS) entry which is preliminary data.</text>
</comment>